<evidence type="ECO:0000313" key="3">
    <source>
        <dbReference type="Ensembl" id="ENSPCEP00000012720.1"/>
    </source>
</evidence>
<dbReference type="Pfam" id="PF10239">
    <property type="entry name" value="DUF2465"/>
    <property type="match status" value="1"/>
</dbReference>
<evidence type="ECO:0000256" key="2">
    <source>
        <dbReference type="SAM" id="MobiDB-lite"/>
    </source>
</evidence>
<reference evidence="3" key="1">
    <citation type="submission" date="2025-08" db="UniProtKB">
        <authorList>
            <consortium name="Ensembl"/>
        </authorList>
    </citation>
    <scope>IDENTIFICATION</scope>
</reference>
<feature type="compositionally biased region" description="Basic and acidic residues" evidence="2">
    <location>
        <begin position="308"/>
        <end position="320"/>
    </location>
</feature>
<accession>A0A8C8S1C9</accession>
<reference evidence="3" key="2">
    <citation type="submission" date="2025-09" db="UniProtKB">
        <authorList>
            <consortium name="Ensembl"/>
        </authorList>
    </citation>
    <scope>IDENTIFICATION</scope>
</reference>
<dbReference type="PANTHER" id="PTHR31353:SF10">
    <property type="entry name" value="PROTEIN FAM98C"/>
    <property type="match status" value="1"/>
</dbReference>
<dbReference type="AlphaFoldDB" id="A0A8C8S1C9"/>
<evidence type="ECO:0000313" key="4">
    <source>
        <dbReference type="Proteomes" id="UP000694393"/>
    </source>
</evidence>
<dbReference type="GO" id="GO:0072669">
    <property type="term" value="C:tRNA-splicing ligase complex"/>
    <property type="evidence" value="ECO:0007669"/>
    <property type="project" value="TreeGrafter"/>
</dbReference>
<sequence length="330" mass="35953">MERDMEGPPGPLSEANFLRLATAGVRSPEFTGLCAQLVAELRTLCPLEEDISPTSGPEDADTFQIELSGLLQELHCPYAVLTSGDVTTRLASAHSCLQLLYFLSSELQAARLLRRKCPPLPSQEEGANAALQELHLICQALGGPEPAPNCPIPQLLEHVKSKVAEALSALPHGHQEMAPLLKVLLTAQHWEALEGIRLALCKEYQCRRSMMIMRFSITLQSFHWSERAEARSAALLAAISPLQKAESAASNVTVAQLLAARKDASRIISTSSGHCRHRTSCAINKVLMGSVPDRGGRPGEIEPPMPVWEKRREGGGDQRRGGRQGKKKKK</sequence>
<dbReference type="PANTHER" id="PTHR31353">
    <property type="entry name" value="FAM98"/>
    <property type="match status" value="1"/>
</dbReference>
<proteinExistence type="inferred from homology"/>
<evidence type="ECO:0000256" key="1">
    <source>
        <dbReference type="ARBA" id="ARBA00007218"/>
    </source>
</evidence>
<keyword evidence="4" id="KW-1185">Reference proteome</keyword>
<feature type="region of interest" description="Disordered" evidence="2">
    <location>
        <begin position="292"/>
        <end position="330"/>
    </location>
</feature>
<dbReference type="Proteomes" id="UP000694393">
    <property type="component" value="Unplaced"/>
</dbReference>
<comment type="similarity">
    <text evidence="1">Belongs to the FAM98 family.</text>
</comment>
<organism evidence="3 4">
    <name type="scientific">Pelusios castaneus</name>
    <name type="common">West African mud turtle</name>
    <dbReference type="NCBI Taxonomy" id="367368"/>
    <lineage>
        <taxon>Eukaryota</taxon>
        <taxon>Metazoa</taxon>
        <taxon>Chordata</taxon>
        <taxon>Craniata</taxon>
        <taxon>Vertebrata</taxon>
        <taxon>Euteleostomi</taxon>
        <taxon>Archelosauria</taxon>
        <taxon>Testudinata</taxon>
        <taxon>Testudines</taxon>
        <taxon>Pleurodira</taxon>
        <taxon>Pelomedusidae</taxon>
        <taxon>Pelusios</taxon>
    </lineage>
</organism>
<dbReference type="InterPro" id="IPR018797">
    <property type="entry name" value="FAM98"/>
</dbReference>
<feature type="compositionally biased region" description="Basic residues" evidence="2">
    <location>
        <begin position="321"/>
        <end position="330"/>
    </location>
</feature>
<dbReference type="Ensembl" id="ENSPCET00000013174.1">
    <property type="protein sequence ID" value="ENSPCEP00000012720.1"/>
    <property type="gene ID" value="ENSPCEG00000010121.1"/>
</dbReference>
<protein>
    <submittedName>
        <fullName evidence="3">Family with sequence similarity 98 member C</fullName>
    </submittedName>
</protein>
<name>A0A8C8S1C9_9SAUR</name>